<keyword evidence="9" id="KW-1185">Reference proteome</keyword>
<comment type="caution">
    <text evidence="8">The sequence shown here is derived from an EMBL/GenBank/DDBJ whole genome shotgun (WGS) entry which is preliminary data.</text>
</comment>
<keyword evidence="5 6" id="KW-0472">Membrane</keyword>
<dbReference type="EMBL" id="JAXOFX010000003">
    <property type="protein sequence ID" value="MDZ5471443.1"/>
    <property type="molecule type" value="Genomic_DNA"/>
</dbReference>
<evidence type="ECO:0000256" key="6">
    <source>
        <dbReference type="RuleBase" id="RU363032"/>
    </source>
</evidence>
<feature type="domain" description="ABC transmembrane type-1" evidence="7">
    <location>
        <begin position="372"/>
        <end position="579"/>
    </location>
</feature>
<feature type="transmembrane region" description="Helical" evidence="6">
    <location>
        <begin position="222"/>
        <end position="242"/>
    </location>
</feature>
<feature type="domain" description="ABC transmembrane type-1" evidence="7">
    <location>
        <begin position="41"/>
        <end position="241"/>
    </location>
</feature>
<feature type="transmembrane region" description="Helical" evidence="6">
    <location>
        <begin position="81"/>
        <end position="108"/>
    </location>
</feature>
<dbReference type="PANTHER" id="PTHR43839:SF3">
    <property type="entry name" value="OLIGOPEPTIDE ABC TRANSPORTER, PERMEASE PROTEIN"/>
    <property type="match status" value="1"/>
</dbReference>
<feature type="transmembrane region" description="Helical" evidence="6">
    <location>
        <begin position="556"/>
        <end position="582"/>
    </location>
</feature>
<organism evidence="8 9">
    <name type="scientific">Robertmurraya mangrovi</name>
    <dbReference type="NCBI Taxonomy" id="3098077"/>
    <lineage>
        <taxon>Bacteria</taxon>
        <taxon>Bacillati</taxon>
        <taxon>Bacillota</taxon>
        <taxon>Bacilli</taxon>
        <taxon>Bacillales</taxon>
        <taxon>Bacillaceae</taxon>
        <taxon>Robertmurraya</taxon>
    </lineage>
</organism>
<sequence>MGGNNSMFQIAFEYYRDLFVNQSLGNNIRNAAVIEIVPEVFIKSLKIILPTYFISIVLGIILGIIQFIVRERKIQSSIHKFNNTIFGAVPDFFILITVQYIILLLMRAQLIELDLFGDETWFHLLFPIIIMSITPTFYISNITYHSLLIEKDKDYVRTALSKGTGHLAITLKHLLWNAWPTILSYTQTLMLIIISSIPIIERLCFYRGAGHHILLAIKDKDTYLILGLLLPFLLLVLISLWITDFIKYFIFPTSLEHELSEDTISDVNKYRTVKFIYQFLKTFPYRKVAKFMYHFSKENPSFAFGSFILAVMIILAVLGPILPFVDSKLEGFNIRYGENGELVKPPLPPGDGHLFGTDREGRDLFSKIVLGARETLTELAVIVIIRFVISIPFGYFASIHNGARALLGFSNSMLSFLPTILLIMLVAGMPSIIESYSRYPLLVFTIAILDVGRIGEIMRQEFTKINKTDYYIASVSMGTGWYDIITKYYIPNIYQKIIYIFISDMSRIMVLLGGLGILGIFLAQNMVFTPEKGYHALSLTHTWPSLLSNSLYDIQIAPWLLFYPSLFIALTIIGLNLFGAGLKDFLDKRRYMKNREEAEKDETSVSHISSWVTNDSGKKMSV</sequence>
<gene>
    <name evidence="8" type="ORF">SM124_06750</name>
</gene>
<dbReference type="SUPFAM" id="SSF161098">
    <property type="entry name" value="MetI-like"/>
    <property type="match status" value="2"/>
</dbReference>
<protein>
    <submittedName>
        <fullName evidence="8">ABC transporter permease subunit</fullName>
    </submittedName>
</protein>
<evidence type="ECO:0000256" key="1">
    <source>
        <dbReference type="ARBA" id="ARBA00004141"/>
    </source>
</evidence>
<evidence type="ECO:0000256" key="3">
    <source>
        <dbReference type="ARBA" id="ARBA00022692"/>
    </source>
</evidence>
<comment type="subcellular location">
    <subcellularLocation>
        <location evidence="6">Cell membrane</location>
        <topology evidence="6">Multi-pass membrane protein</topology>
    </subcellularLocation>
    <subcellularLocation>
        <location evidence="1">Membrane</location>
        <topology evidence="1">Multi-pass membrane protein</topology>
    </subcellularLocation>
</comment>
<keyword evidence="4 6" id="KW-1133">Transmembrane helix</keyword>
<feature type="transmembrane region" description="Helical" evidence="6">
    <location>
        <begin position="120"/>
        <end position="139"/>
    </location>
</feature>
<dbReference type="Pfam" id="PF00528">
    <property type="entry name" value="BPD_transp_1"/>
    <property type="match status" value="1"/>
</dbReference>
<keyword evidence="2 6" id="KW-0813">Transport</keyword>
<feature type="transmembrane region" description="Helical" evidence="6">
    <location>
        <begin position="47"/>
        <end position="69"/>
    </location>
</feature>
<dbReference type="InterPro" id="IPR035906">
    <property type="entry name" value="MetI-like_sf"/>
</dbReference>
<dbReference type="Proteomes" id="UP001290455">
    <property type="component" value="Unassembled WGS sequence"/>
</dbReference>
<reference evidence="8 9" key="1">
    <citation type="submission" date="2023-11" db="EMBL/GenBank/DDBJ databases">
        <title>Bacillus jintuensis, isolated from a mudflat on the Beibu Gulf coast.</title>
        <authorList>
            <person name="Li M."/>
        </authorList>
    </citation>
    <scope>NUCLEOTIDE SEQUENCE [LARGE SCALE GENOMIC DNA]</scope>
    <source>
        <strain evidence="8 9">31A1R</strain>
    </source>
</reference>
<dbReference type="PANTHER" id="PTHR43839">
    <property type="entry name" value="OPPC IN A BINDING PROTEIN-DEPENDENT TRANSPORT SYSTEM"/>
    <property type="match status" value="1"/>
</dbReference>
<evidence type="ECO:0000256" key="4">
    <source>
        <dbReference type="ARBA" id="ARBA00022989"/>
    </source>
</evidence>
<proteinExistence type="inferred from homology"/>
<feature type="transmembrane region" description="Helical" evidence="6">
    <location>
        <begin position="302"/>
        <end position="325"/>
    </location>
</feature>
<keyword evidence="3 6" id="KW-0812">Transmembrane</keyword>
<accession>A0ABU5IWB9</accession>
<evidence type="ECO:0000259" key="7">
    <source>
        <dbReference type="PROSITE" id="PS50928"/>
    </source>
</evidence>
<comment type="similarity">
    <text evidence="6">Belongs to the binding-protein-dependent transport system permease family.</text>
</comment>
<feature type="transmembrane region" description="Helical" evidence="6">
    <location>
        <begin position="405"/>
        <end position="427"/>
    </location>
</feature>
<feature type="transmembrane region" description="Helical" evidence="6">
    <location>
        <begin position="439"/>
        <end position="458"/>
    </location>
</feature>
<feature type="transmembrane region" description="Helical" evidence="6">
    <location>
        <begin position="379"/>
        <end position="399"/>
    </location>
</feature>
<feature type="transmembrane region" description="Helical" evidence="6">
    <location>
        <begin position="497"/>
        <end position="523"/>
    </location>
</feature>
<feature type="transmembrane region" description="Helical" evidence="6">
    <location>
        <begin position="182"/>
        <end position="201"/>
    </location>
</feature>
<evidence type="ECO:0000256" key="5">
    <source>
        <dbReference type="ARBA" id="ARBA00023136"/>
    </source>
</evidence>
<evidence type="ECO:0000313" key="9">
    <source>
        <dbReference type="Proteomes" id="UP001290455"/>
    </source>
</evidence>
<name>A0ABU5IWB9_9BACI</name>
<dbReference type="PROSITE" id="PS50928">
    <property type="entry name" value="ABC_TM1"/>
    <property type="match status" value="2"/>
</dbReference>
<evidence type="ECO:0000256" key="2">
    <source>
        <dbReference type="ARBA" id="ARBA00022448"/>
    </source>
</evidence>
<evidence type="ECO:0000313" key="8">
    <source>
        <dbReference type="EMBL" id="MDZ5471443.1"/>
    </source>
</evidence>
<dbReference type="CDD" id="cd06261">
    <property type="entry name" value="TM_PBP2"/>
    <property type="match status" value="2"/>
</dbReference>
<dbReference type="Gene3D" id="1.10.3720.10">
    <property type="entry name" value="MetI-like"/>
    <property type="match status" value="2"/>
</dbReference>
<dbReference type="InterPro" id="IPR000515">
    <property type="entry name" value="MetI-like"/>
</dbReference>